<accession>A0AAN0SR20</accession>
<gene>
    <name evidence="2" type="ORF">AK40_5866</name>
</gene>
<dbReference type="RefSeq" id="WP_001996260.1">
    <property type="nucleotide sequence ID" value="NZ_CP009636.1"/>
</dbReference>
<feature type="chain" id="PRO_5042828995" evidence="1">
    <location>
        <begin position="19"/>
        <end position="306"/>
    </location>
</feature>
<reference evidence="2 3" key="1">
    <citation type="journal article" date="2015" name="Genome Announc.">
        <title>Complete genome sequences for 35 biothreat assay-relevant bacillus species.</title>
        <authorList>
            <person name="Johnson S.L."/>
            <person name="Daligault H.E."/>
            <person name="Davenport K.W."/>
            <person name="Jaissle J."/>
            <person name="Frey K.G."/>
            <person name="Ladner J.T."/>
            <person name="Broomall S.M."/>
            <person name="Bishop-Lilly K.A."/>
            <person name="Bruce D.C."/>
            <person name="Gibbons H.S."/>
            <person name="Coyne S.R."/>
            <person name="Lo C.C."/>
            <person name="Meincke L."/>
            <person name="Munk A.C."/>
            <person name="Koroleva G.I."/>
            <person name="Rosenzweig C.N."/>
            <person name="Palacios G.F."/>
            <person name="Redden C.L."/>
            <person name="Minogue T.D."/>
            <person name="Chain P.S."/>
        </authorList>
    </citation>
    <scope>NUCLEOTIDE SEQUENCE [LARGE SCALE GENOMIC DNA]</scope>
    <source>
        <strain evidence="2 3">03BB108</strain>
    </source>
</reference>
<feature type="signal peptide" evidence="1">
    <location>
        <begin position="1"/>
        <end position="18"/>
    </location>
</feature>
<protein>
    <submittedName>
        <fullName evidence="2">ATP synthase subunit A</fullName>
    </submittedName>
</protein>
<proteinExistence type="predicted"/>
<evidence type="ECO:0000313" key="3">
    <source>
        <dbReference type="Proteomes" id="UP000031861"/>
    </source>
</evidence>
<organism evidence="2 3">
    <name type="scientific">Bacillus cereus 03BB108</name>
    <dbReference type="NCBI Taxonomy" id="451709"/>
    <lineage>
        <taxon>Bacteria</taxon>
        <taxon>Bacillati</taxon>
        <taxon>Bacillota</taxon>
        <taxon>Bacilli</taxon>
        <taxon>Bacillales</taxon>
        <taxon>Bacillaceae</taxon>
        <taxon>Bacillus</taxon>
        <taxon>Bacillus cereus group</taxon>
    </lineage>
</organism>
<dbReference type="EMBL" id="CP009636">
    <property type="protein sequence ID" value="AJI08346.1"/>
    <property type="molecule type" value="Genomic_DNA"/>
</dbReference>
<keyword evidence="2" id="KW-0614">Plasmid</keyword>
<dbReference type="AlphaFoldDB" id="A0AAN0SR20"/>
<evidence type="ECO:0000313" key="2">
    <source>
        <dbReference type="EMBL" id="AJI08346.1"/>
    </source>
</evidence>
<evidence type="ECO:0000256" key="1">
    <source>
        <dbReference type="SAM" id="SignalP"/>
    </source>
</evidence>
<sequence>MNIKKVMLASALGFTVLAGTNFPGLESQKASAAVDNSTTNQGRVIEVNSEDILIEIVGPNNKTQTVTIMPANGANFKVSDFKVGDYVKATGQGWWGFGDNSSLDATSVQKINVNTSVKQNVAPSSDLDTIQGRIIDLEDNTIYIESKKYNSALDNIVPITLTSTTNTFKVGDYIKATGTIWRDIRISMAATSVEKIKEINSLTPGVHLNNLGVPNYIVGTITNKSEYSNGQGHHVTVTYPTPSGKSDTVRVNFSLQNTFKLGDKVKVKNMSDWIRSNISETEENNIEKIQETKTSTPKDEQWIWPE</sequence>
<keyword evidence="1" id="KW-0732">Signal</keyword>
<name>A0AAN0SR20_BACCE</name>
<dbReference type="Proteomes" id="UP000031861">
    <property type="component" value="Plasmid pBFI_2"/>
</dbReference>
<geneLocation type="plasmid" evidence="2 3">
    <name>pBFI_2</name>
</geneLocation>